<protein>
    <recommendedName>
        <fullName evidence="7">Disease resistance N-terminal domain-containing protein</fullName>
    </recommendedName>
</protein>
<evidence type="ECO:0000256" key="6">
    <source>
        <dbReference type="ARBA" id="ARBA00022840"/>
    </source>
</evidence>
<dbReference type="Pfam" id="PF18052">
    <property type="entry name" value="Rx_N"/>
    <property type="match status" value="1"/>
</dbReference>
<keyword evidence="9" id="KW-1185">Reference proteome</keyword>
<evidence type="ECO:0000259" key="7">
    <source>
        <dbReference type="Pfam" id="PF18052"/>
    </source>
</evidence>
<feature type="non-terminal residue" evidence="8">
    <location>
        <position position="174"/>
    </location>
</feature>
<dbReference type="EMBL" id="JACEIK010003082">
    <property type="protein sequence ID" value="MCD9640217.1"/>
    <property type="molecule type" value="Genomic_DNA"/>
</dbReference>
<dbReference type="InterPro" id="IPR041118">
    <property type="entry name" value="Rx_N"/>
</dbReference>
<dbReference type="Gene3D" id="1.20.5.4130">
    <property type="match status" value="1"/>
</dbReference>
<dbReference type="PANTHER" id="PTHR19338:SF24">
    <property type="entry name" value="SNKR2GH2 PROTEIN"/>
    <property type="match status" value="1"/>
</dbReference>
<organism evidence="8 9">
    <name type="scientific">Datura stramonium</name>
    <name type="common">Jimsonweed</name>
    <name type="synonym">Common thornapple</name>
    <dbReference type="NCBI Taxonomy" id="4076"/>
    <lineage>
        <taxon>Eukaryota</taxon>
        <taxon>Viridiplantae</taxon>
        <taxon>Streptophyta</taxon>
        <taxon>Embryophyta</taxon>
        <taxon>Tracheophyta</taxon>
        <taxon>Spermatophyta</taxon>
        <taxon>Magnoliopsida</taxon>
        <taxon>eudicotyledons</taxon>
        <taxon>Gunneridae</taxon>
        <taxon>Pentapetalae</taxon>
        <taxon>asterids</taxon>
        <taxon>lamiids</taxon>
        <taxon>Solanales</taxon>
        <taxon>Solanaceae</taxon>
        <taxon>Solanoideae</taxon>
        <taxon>Datureae</taxon>
        <taxon>Datura</taxon>
    </lineage>
</organism>
<evidence type="ECO:0000313" key="9">
    <source>
        <dbReference type="Proteomes" id="UP000823775"/>
    </source>
</evidence>
<comment type="caution">
    <text evidence="8">The sequence shown here is derived from an EMBL/GenBank/DDBJ whole genome shotgun (WGS) entry which is preliminary data.</text>
</comment>
<keyword evidence="2" id="KW-0433">Leucine-rich repeat</keyword>
<gene>
    <name evidence="8" type="ORF">HAX54_025399</name>
</gene>
<evidence type="ECO:0000256" key="2">
    <source>
        <dbReference type="ARBA" id="ARBA00022614"/>
    </source>
</evidence>
<reference evidence="8 9" key="1">
    <citation type="journal article" date="2021" name="BMC Genomics">
        <title>Datura genome reveals duplications of psychoactive alkaloid biosynthetic genes and high mutation rate following tissue culture.</title>
        <authorList>
            <person name="Rajewski A."/>
            <person name="Carter-House D."/>
            <person name="Stajich J."/>
            <person name="Litt A."/>
        </authorList>
    </citation>
    <scope>NUCLEOTIDE SEQUENCE [LARGE SCALE GENOMIC DNA]</scope>
    <source>
        <strain evidence="8">AR-01</strain>
    </source>
</reference>
<evidence type="ECO:0000256" key="5">
    <source>
        <dbReference type="ARBA" id="ARBA00022821"/>
    </source>
</evidence>
<evidence type="ECO:0000313" key="8">
    <source>
        <dbReference type="EMBL" id="MCD9640217.1"/>
    </source>
</evidence>
<sequence length="174" mass="20061">MVDAVFVSFAVEKLGDFLIQEVNLRLSLREDVKWLRNELLFMQSFLKDAEEKQSGDQRVQQWVFEINSVANDAVAILETYNFEAGKVSDNGFASRLKACACICRKETKFYEVATEIQSLKQQIMDISRKRETYGIRNINNAGERPSNQSAMVRTLRRTTSYVDEDHIFVGFQDV</sequence>
<accession>A0ABS8UZP3</accession>
<keyword evidence="3" id="KW-0677">Repeat</keyword>
<evidence type="ECO:0000256" key="4">
    <source>
        <dbReference type="ARBA" id="ARBA00022741"/>
    </source>
</evidence>
<dbReference type="PANTHER" id="PTHR19338">
    <property type="entry name" value="TRANSLOCASE OF INNER MITOCHONDRIAL MEMBRANE 13 HOMOLOG"/>
    <property type="match status" value="1"/>
</dbReference>
<evidence type="ECO:0000256" key="1">
    <source>
        <dbReference type="ARBA" id="ARBA00008894"/>
    </source>
</evidence>
<dbReference type="Proteomes" id="UP000823775">
    <property type="component" value="Unassembled WGS sequence"/>
</dbReference>
<evidence type="ECO:0000256" key="3">
    <source>
        <dbReference type="ARBA" id="ARBA00022737"/>
    </source>
</evidence>
<name>A0ABS8UZP3_DATST</name>
<keyword evidence="4" id="KW-0547">Nucleotide-binding</keyword>
<proteinExistence type="inferred from homology"/>
<feature type="domain" description="Disease resistance N-terminal" evidence="7">
    <location>
        <begin position="6"/>
        <end position="88"/>
    </location>
</feature>
<keyword evidence="6" id="KW-0067">ATP-binding</keyword>
<comment type="similarity">
    <text evidence="1">Belongs to the disease resistance NB-LRR family.</text>
</comment>
<dbReference type="InterPro" id="IPR038005">
    <property type="entry name" value="RX-like_CC"/>
</dbReference>
<keyword evidence="5" id="KW-0611">Plant defense</keyword>
<dbReference type="CDD" id="cd14798">
    <property type="entry name" value="RX-CC_like"/>
    <property type="match status" value="1"/>
</dbReference>